<dbReference type="Gene3D" id="3.30.450.380">
    <property type="match status" value="1"/>
</dbReference>
<dbReference type="PANTHER" id="PTHR30486">
    <property type="entry name" value="TWITCHING MOTILITY PROTEIN PILT"/>
    <property type="match status" value="1"/>
</dbReference>
<feature type="domain" description="Bacterial type II secretion system protein E" evidence="2">
    <location>
        <begin position="94"/>
        <end position="373"/>
    </location>
</feature>
<dbReference type="InterPro" id="IPR001482">
    <property type="entry name" value="T2SS/T4SS_dom"/>
</dbReference>
<name>A0ABS5ZVN2_9PROT</name>
<comment type="caution">
    <text evidence="3">The sequence shown here is derived from an EMBL/GenBank/DDBJ whole genome shotgun (WGS) entry which is preliminary data.</text>
</comment>
<keyword evidence="4" id="KW-1185">Reference proteome</keyword>
<reference evidence="3 4" key="1">
    <citation type="journal article" date="2021" name="ISME J.">
        <title>Genomic evolution of the class Acidithiobacillia: deep-branching Proteobacteria living in extreme acidic conditions.</title>
        <authorList>
            <person name="Moya-Beltran A."/>
            <person name="Beard S."/>
            <person name="Rojas-Villalobos C."/>
            <person name="Issotta F."/>
            <person name="Gallardo Y."/>
            <person name="Ulloa R."/>
            <person name="Giaveno A."/>
            <person name="Degli Esposti M."/>
            <person name="Johnson D.B."/>
            <person name="Quatrini R."/>
        </authorList>
    </citation>
    <scope>NUCLEOTIDE SEQUENCE [LARGE SCALE GENOMIC DNA]</scope>
    <source>
        <strain evidence="3 4">ATCC 19703</strain>
    </source>
</reference>
<evidence type="ECO:0000313" key="3">
    <source>
        <dbReference type="EMBL" id="MBU2739979.1"/>
    </source>
</evidence>
<proteinExistence type="inferred from homology"/>
<dbReference type="InterPro" id="IPR050921">
    <property type="entry name" value="T4SS_GSP_E_ATPase"/>
</dbReference>
<dbReference type="RefSeq" id="WP_215864846.1">
    <property type="nucleotide sequence ID" value="NZ_JABELD010000167.1"/>
</dbReference>
<accession>A0ABS5ZVN2</accession>
<gene>
    <name evidence="3" type="ORF">HJG40_14590</name>
</gene>
<dbReference type="EMBL" id="JABELD010000167">
    <property type="protein sequence ID" value="MBU2739979.1"/>
    <property type="molecule type" value="Genomic_DNA"/>
</dbReference>
<evidence type="ECO:0000256" key="1">
    <source>
        <dbReference type="ARBA" id="ARBA00006611"/>
    </source>
</evidence>
<evidence type="ECO:0000313" key="4">
    <source>
        <dbReference type="Proteomes" id="UP001197028"/>
    </source>
</evidence>
<dbReference type="PANTHER" id="PTHR30486:SF6">
    <property type="entry name" value="TYPE IV PILUS RETRACTATION ATPASE PILT"/>
    <property type="match status" value="1"/>
</dbReference>
<comment type="similarity">
    <text evidence="1">Belongs to the GSP E family.</text>
</comment>
<sequence>MNGDNERAFGVQPFSGEESTQIHHQEGYLQFKGYLHQRLIDRVEEIGADFASLRKEAVMRFVTLELDRLHNERPFPLSEKETETLIEDLTNELTGFGPLEAAMQDSAVEDILVNGPREIYLGRAGTLQISKLAFQDDAHLMRIIHRLLAMTGRRIDESSPTVDARLTNIGRLNVVIPPLALNGPVMSIRRFPAHPLGADDLVEKGTLTQPMLEFLQLAVTNRCNILISGGTSSGKTTFLNVIASFIPDGERVITIEDTAELQLQSKHVVRLESRPGGHEGAGAVDVRDLLRNTLRMRPDRIVIGEVRGGEALEMMQAMTTGHDGSLGTIHANSAREALQRLEILLSFGGFPGNDLSMRRQIASAIEIIVQIARLPDGRRRVIAISEVTGVGDNIISMQEHFRYEAQEDRDGKLQDHWTATGITPRTPKLAKYQPTVTDDDFGWR</sequence>
<dbReference type="Pfam" id="PF00437">
    <property type="entry name" value="T2SSE"/>
    <property type="match status" value="1"/>
</dbReference>
<protein>
    <submittedName>
        <fullName evidence="3">CpaF family protein</fullName>
    </submittedName>
</protein>
<dbReference type="Proteomes" id="UP001197028">
    <property type="component" value="Unassembled WGS sequence"/>
</dbReference>
<evidence type="ECO:0000259" key="2">
    <source>
        <dbReference type="Pfam" id="PF00437"/>
    </source>
</evidence>
<organism evidence="3 4">
    <name type="scientific">Acidithiobacillus concretivorus</name>
    <dbReference type="NCBI Taxonomy" id="3063952"/>
    <lineage>
        <taxon>Bacteria</taxon>
        <taxon>Pseudomonadati</taxon>
        <taxon>Pseudomonadota</taxon>
        <taxon>Acidithiobacillia</taxon>
        <taxon>Acidithiobacillales</taxon>
        <taxon>Acidithiobacillaceae</taxon>
        <taxon>Acidithiobacillus</taxon>
    </lineage>
</organism>
<dbReference type="Gene3D" id="3.40.50.300">
    <property type="entry name" value="P-loop containing nucleotide triphosphate hydrolases"/>
    <property type="match status" value="1"/>
</dbReference>
<dbReference type="CDD" id="cd01130">
    <property type="entry name" value="VirB11-like_ATPase"/>
    <property type="match status" value="1"/>
</dbReference>
<dbReference type="InterPro" id="IPR027417">
    <property type="entry name" value="P-loop_NTPase"/>
</dbReference>
<dbReference type="SUPFAM" id="SSF52540">
    <property type="entry name" value="P-loop containing nucleoside triphosphate hydrolases"/>
    <property type="match status" value="1"/>
</dbReference>